<organism evidence="3 4">
    <name type="scientific">Candidatus Thermochlorobacter aerophilus</name>
    <dbReference type="NCBI Taxonomy" id="1868324"/>
    <lineage>
        <taxon>Bacteria</taxon>
        <taxon>Pseudomonadati</taxon>
        <taxon>Chlorobiota</taxon>
        <taxon>Chlorobiia</taxon>
        <taxon>Chlorobiales</taxon>
        <taxon>Candidatus Thermochlorobacteriaceae</taxon>
        <taxon>Candidatus Thermochlorobacter</taxon>
    </lineage>
</organism>
<comment type="caution">
    <text evidence="3">The sequence shown here is derived from an EMBL/GenBank/DDBJ whole genome shotgun (WGS) entry which is preliminary data.</text>
</comment>
<sequence>MRIYLGLLLALLLLGTSTIWTQTQPQTVCFYIKRQNLLNPEDGLTLFILNTRQRSPELQLRYQPKTKFIYLGSTKPIAGAFPTASEIVQAFEERLLPFFTEFDKRKLSTPAQYKDLFETLLSGTHILKQVNLSAFGIPDRTLVFDADAAELNPAPLKDANSAEAMALYNFVAGEWQERSTLLDYKDRLLKSQDVLNLIRRSTLESLFATTSAAPQASLSSEELLQIQKAEERATWAFLLSFLSLIVVIYLAIISASNLRKKREQLSKLDAKVKHLESKLNKPFYQEVLQQADSSSTNFNPKTIETLLLRLVALEKKLGVERATPAFQSEMARRAQALISSYQQRWSQTAPIPQADLVQKLLFLLDEFLTELALLDVELPLKTFIQKSLIPHIDKIDALFQAEPDAPLNTPDSIQEYLRALMNIFGVQEIEIKQKQSLFDHEKHEKAGAILKTNYEPGTVLKVIRRGLLYNGSIRKAQVVKAE</sequence>
<dbReference type="GO" id="GO:0051087">
    <property type="term" value="F:protein-folding chaperone binding"/>
    <property type="evidence" value="ECO:0007669"/>
    <property type="project" value="InterPro"/>
</dbReference>
<keyword evidence="2" id="KW-0812">Transmembrane</keyword>
<dbReference type="Pfam" id="PF01025">
    <property type="entry name" value="GrpE"/>
    <property type="match status" value="1"/>
</dbReference>
<name>A0A395M0W3_9BACT</name>
<proteinExistence type="predicted"/>
<dbReference type="InterPro" id="IPR000740">
    <property type="entry name" value="GrpE"/>
</dbReference>
<protein>
    <submittedName>
        <fullName evidence="3">Nucleotide exchange factor GrpE</fullName>
    </submittedName>
</protein>
<keyword evidence="2" id="KW-1133">Transmembrane helix</keyword>
<dbReference type="GO" id="GO:0042803">
    <property type="term" value="F:protein homodimerization activity"/>
    <property type="evidence" value="ECO:0007669"/>
    <property type="project" value="InterPro"/>
</dbReference>
<dbReference type="GO" id="GO:0000774">
    <property type="term" value="F:adenyl-nucleotide exchange factor activity"/>
    <property type="evidence" value="ECO:0007669"/>
    <property type="project" value="InterPro"/>
</dbReference>
<evidence type="ECO:0000256" key="1">
    <source>
        <dbReference type="ARBA" id="ARBA00023186"/>
    </source>
</evidence>
<gene>
    <name evidence="3" type="primary">grpE</name>
    <name evidence="3" type="ORF">D0433_05290</name>
</gene>
<dbReference type="Gene3D" id="2.30.22.10">
    <property type="entry name" value="Head domain of nucleotide exchange factor GrpE"/>
    <property type="match status" value="1"/>
</dbReference>
<reference evidence="3 4" key="1">
    <citation type="journal article" date="2011" name="ISME J.">
        <title>Community ecology of hot spring cyanobacterial mats: predominant populations and their functional potential.</title>
        <authorList>
            <person name="Klatt C.G."/>
            <person name="Wood J.M."/>
            <person name="Rusch D.B."/>
            <person name="Bateson M.M."/>
            <person name="Hamamura N."/>
            <person name="Heidelberg J.F."/>
            <person name="Grossman A.R."/>
            <person name="Bhaya D."/>
            <person name="Cohan F.M."/>
            <person name="Kuhl M."/>
            <person name="Bryant D.A."/>
            <person name="Ward D.M."/>
        </authorList>
    </citation>
    <scope>NUCLEOTIDE SEQUENCE [LARGE SCALE GENOMIC DNA]</scope>
    <source>
        <strain evidence="3">OS</strain>
    </source>
</reference>
<evidence type="ECO:0000256" key="2">
    <source>
        <dbReference type="SAM" id="Phobius"/>
    </source>
</evidence>
<dbReference type="AlphaFoldDB" id="A0A395M0W3"/>
<keyword evidence="1" id="KW-0143">Chaperone</keyword>
<evidence type="ECO:0000313" key="3">
    <source>
        <dbReference type="EMBL" id="RFM24407.1"/>
    </source>
</evidence>
<evidence type="ECO:0000313" key="4">
    <source>
        <dbReference type="Proteomes" id="UP000266389"/>
    </source>
</evidence>
<dbReference type="GO" id="GO:0006457">
    <property type="term" value="P:protein folding"/>
    <property type="evidence" value="ECO:0007669"/>
    <property type="project" value="InterPro"/>
</dbReference>
<dbReference type="Proteomes" id="UP000266389">
    <property type="component" value="Unassembled WGS sequence"/>
</dbReference>
<dbReference type="EMBL" id="PHFL01000039">
    <property type="protein sequence ID" value="RFM24407.1"/>
    <property type="molecule type" value="Genomic_DNA"/>
</dbReference>
<accession>A0A395M0W3</accession>
<keyword evidence="2" id="KW-0472">Membrane</keyword>
<dbReference type="InterPro" id="IPR009012">
    <property type="entry name" value="GrpE_head"/>
</dbReference>
<feature type="transmembrane region" description="Helical" evidence="2">
    <location>
        <begin position="235"/>
        <end position="258"/>
    </location>
</feature>